<sequence length="435" mass="46965">MTRTTSSAAISRRELVAVPMLAGLISTVGTVAGFGGPGPREAAAATTTATRKLRLRLPEPTGRYAVGSTRLEMVDQDRSDPWHDTDARRALMVSVFYPTRGRLPGPYAESPYLLPGEAATFDDTAANLLFLGLPEGAIDWAAVRTHVRADAPVAAGRHPVVLYSPGLGEPRTFATGIVAELASRGYVVVTIDHTFESPAVEFPDGTVARMLPPAPDPRTWVHTMMGIRVADVRFVLDQLAALAHHEVRPLAVAGRVPRGLAEALDLDRVGMFGKSAGGSAALLSMAADRRIWAGINFDGNLGLNPMDPVGDLPAAVTDGVDRPFLLLASDTPENDTVPSWEAFMGNRRGWKRWLTLLGSRHHSYSDAESFVSQAAGPLRLPSATVVDDIGTIPPHRAIAVENAYVAVFFDHWLKDRPTRLFDHPSPRYPEMSLEH</sequence>
<dbReference type="AlphaFoldDB" id="A0A927RIG2"/>
<keyword evidence="3" id="KW-0443">Lipid metabolism</keyword>
<protein>
    <submittedName>
        <fullName evidence="4">Dienelactone hydrolase</fullName>
    </submittedName>
</protein>
<evidence type="ECO:0000313" key="5">
    <source>
        <dbReference type="Proteomes" id="UP000638648"/>
    </source>
</evidence>
<keyword evidence="2" id="KW-0442">Lipid degradation</keyword>
<dbReference type="SUPFAM" id="SSF53474">
    <property type="entry name" value="alpha/beta-Hydrolases"/>
    <property type="match status" value="1"/>
</dbReference>
<gene>
    <name evidence="4" type="ORF">HEB94_002999</name>
</gene>
<keyword evidence="5" id="KW-1185">Reference proteome</keyword>
<dbReference type="PANTHER" id="PTHR10272:SF0">
    <property type="entry name" value="PLATELET-ACTIVATING FACTOR ACETYLHYDROLASE"/>
    <property type="match status" value="1"/>
</dbReference>
<evidence type="ECO:0000256" key="2">
    <source>
        <dbReference type="ARBA" id="ARBA00022963"/>
    </source>
</evidence>
<keyword evidence="1 4" id="KW-0378">Hydrolase</keyword>
<comment type="caution">
    <text evidence="4">The sequence shown here is derived from an EMBL/GenBank/DDBJ whole genome shotgun (WGS) entry which is preliminary data.</text>
</comment>
<name>A0A927RIG2_9ACTN</name>
<dbReference type="GO" id="GO:0016042">
    <property type="term" value="P:lipid catabolic process"/>
    <property type="evidence" value="ECO:0007669"/>
    <property type="project" value="UniProtKB-KW"/>
</dbReference>
<dbReference type="PANTHER" id="PTHR10272">
    <property type="entry name" value="PLATELET-ACTIVATING FACTOR ACETYLHYDROLASE"/>
    <property type="match status" value="1"/>
</dbReference>
<dbReference type="EMBL" id="JADBEM010000001">
    <property type="protein sequence ID" value="MBE1606151.1"/>
    <property type="molecule type" value="Genomic_DNA"/>
</dbReference>
<dbReference type="RefSeq" id="WP_192750330.1">
    <property type="nucleotide sequence ID" value="NZ_BAABJL010000011.1"/>
</dbReference>
<proteinExistence type="predicted"/>
<evidence type="ECO:0000313" key="4">
    <source>
        <dbReference type="EMBL" id="MBE1606151.1"/>
    </source>
</evidence>
<evidence type="ECO:0000256" key="3">
    <source>
        <dbReference type="ARBA" id="ARBA00023098"/>
    </source>
</evidence>
<organism evidence="4 5">
    <name type="scientific">Actinopolymorpha pittospori</name>
    <dbReference type="NCBI Taxonomy" id="648752"/>
    <lineage>
        <taxon>Bacteria</taxon>
        <taxon>Bacillati</taxon>
        <taxon>Actinomycetota</taxon>
        <taxon>Actinomycetes</taxon>
        <taxon>Propionibacteriales</taxon>
        <taxon>Actinopolymorphaceae</taxon>
        <taxon>Actinopolymorpha</taxon>
    </lineage>
</organism>
<reference evidence="4" key="1">
    <citation type="submission" date="2020-10" db="EMBL/GenBank/DDBJ databases">
        <title>Sequencing the genomes of 1000 actinobacteria strains.</title>
        <authorList>
            <person name="Klenk H.-P."/>
        </authorList>
    </citation>
    <scope>NUCLEOTIDE SEQUENCE</scope>
    <source>
        <strain evidence="4">DSM 45354</strain>
    </source>
</reference>
<dbReference type="GO" id="GO:0003847">
    <property type="term" value="F:1-alkyl-2-acetylglycerophosphocholine esterase activity"/>
    <property type="evidence" value="ECO:0007669"/>
    <property type="project" value="TreeGrafter"/>
</dbReference>
<dbReference type="Pfam" id="PF03403">
    <property type="entry name" value="PAF-AH_p_II"/>
    <property type="match status" value="1"/>
</dbReference>
<accession>A0A927RIG2</accession>
<dbReference type="Gene3D" id="3.40.50.1820">
    <property type="entry name" value="alpha/beta hydrolase"/>
    <property type="match status" value="1"/>
</dbReference>
<evidence type="ECO:0000256" key="1">
    <source>
        <dbReference type="ARBA" id="ARBA00022801"/>
    </source>
</evidence>
<dbReference type="InterPro" id="IPR029058">
    <property type="entry name" value="AB_hydrolase_fold"/>
</dbReference>
<dbReference type="Proteomes" id="UP000638648">
    <property type="component" value="Unassembled WGS sequence"/>
</dbReference>